<dbReference type="Pfam" id="PF26061">
    <property type="entry name" value="DUF8021"/>
    <property type="match status" value="1"/>
</dbReference>
<evidence type="ECO:0000256" key="1">
    <source>
        <dbReference type="SAM" id="SignalP"/>
    </source>
</evidence>
<keyword evidence="1" id="KW-0732">Signal</keyword>
<dbReference type="EMBL" id="ML976732">
    <property type="protein sequence ID" value="KAF1967422.1"/>
    <property type="molecule type" value="Genomic_DNA"/>
</dbReference>
<protein>
    <recommendedName>
        <fullName evidence="2">DUF8021 domain-containing protein</fullName>
    </recommendedName>
</protein>
<dbReference type="AlphaFoldDB" id="A0A6A5UUJ6"/>
<evidence type="ECO:0000313" key="3">
    <source>
        <dbReference type="EMBL" id="KAF1967422.1"/>
    </source>
</evidence>
<dbReference type="InterPro" id="IPR058334">
    <property type="entry name" value="DUF8021"/>
</dbReference>
<dbReference type="OrthoDB" id="3515051at2759"/>
<feature type="chain" id="PRO_5025691401" description="DUF8021 domain-containing protein" evidence="1">
    <location>
        <begin position="24"/>
        <end position="310"/>
    </location>
</feature>
<feature type="domain" description="DUF8021" evidence="2">
    <location>
        <begin position="159"/>
        <end position="269"/>
    </location>
</feature>
<sequence>MLQHNSKVLVLPILLSLAAPIVAQDSCRPCDRTFLNDMIAAYLAAQTLGEPWLIPSVAPNLTYTEQFTPISMSSGILSKPLNITSHRSFYDDVLCTAFMQYLVMDPSHPYVIGTRFEAGGLYLTKIETLVTDQGDWAFNATGYKYWDDQEDWSEIPQDKRDTRAVIQAAGDAYFNRFANVNASVPWGTPCARLEGGAYTGRQNLTANTCDLGLPSTITVVDRRYVVDEVNGVVVIYLRFPGLDRADPEPSPDSHAFRVQGGRIRYIHTLSTCEGHPGCGYNGTGPPPRKRGWGGGSFRGLRAALTTFDVL</sequence>
<gene>
    <name evidence="3" type="ORF">BU23DRAFT_483506</name>
</gene>
<accession>A0A6A5UUJ6</accession>
<evidence type="ECO:0000313" key="4">
    <source>
        <dbReference type="Proteomes" id="UP000800036"/>
    </source>
</evidence>
<organism evidence="3 4">
    <name type="scientific">Bimuria novae-zelandiae CBS 107.79</name>
    <dbReference type="NCBI Taxonomy" id="1447943"/>
    <lineage>
        <taxon>Eukaryota</taxon>
        <taxon>Fungi</taxon>
        <taxon>Dikarya</taxon>
        <taxon>Ascomycota</taxon>
        <taxon>Pezizomycotina</taxon>
        <taxon>Dothideomycetes</taxon>
        <taxon>Pleosporomycetidae</taxon>
        <taxon>Pleosporales</taxon>
        <taxon>Massarineae</taxon>
        <taxon>Didymosphaeriaceae</taxon>
        <taxon>Bimuria</taxon>
    </lineage>
</organism>
<proteinExistence type="predicted"/>
<reference evidence="3" key="1">
    <citation type="journal article" date="2020" name="Stud. Mycol.">
        <title>101 Dothideomycetes genomes: a test case for predicting lifestyles and emergence of pathogens.</title>
        <authorList>
            <person name="Haridas S."/>
            <person name="Albert R."/>
            <person name="Binder M."/>
            <person name="Bloem J."/>
            <person name="Labutti K."/>
            <person name="Salamov A."/>
            <person name="Andreopoulos B."/>
            <person name="Baker S."/>
            <person name="Barry K."/>
            <person name="Bills G."/>
            <person name="Bluhm B."/>
            <person name="Cannon C."/>
            <person name="Castanera R."/>
            <person name="Culley D."/>
            <person name="Daum C."/>
            <person name="Ezra D."/>
            <person name="Gonzalez J."/>
            <person name="Henrissat B."/>
            <person name="Kuo A."/>
            <person name="Liang C."/>
            <person name="Lipzen A."/>
            <person name="Lutzoni F."/>
            <person name="Magnuson J."/>
            <person name="Mondo S."/>
            <person name="Nolan M."/>
            <person name="Ohm R."/>
            <person name="Pangilinan J."/>
            <person name="Park H.-J."/>
            <person name="Ramirez L."/>
            <person name="Alfaro M."/>
            <person name="Sun H."/>
            <person name="Tritt A."/>
            <person name="Yoshinaga Y."/>
            <person name="Zwiers L.-H."/>
            <person name="Turgeon B."/>
            <person name="Goodwin S."/>
            <person name="Spatafora J."/>
            <person name="Crous P."/>
            <person name="Grigoriev I."/>
        </authorList>
    </citation>
    <scope>NUCLEOTIDE SEQUENCE</scope>
    <source>
        <strain evidence="3">CBS 107.79</strain>
    </source>
</reference>
<evidence type="ECO:0000259" key="2">
    <source>
        <dbReference type="Pfam" id="PF26061"/>
    </source>
</evidence>
<dbReference type="Proteomes" id="UP000800036">
    <property type="component" value="Unassembled WGS sequence"/>
</dbReference>
<feature type="signal peptide" evidence="1">
    <location>
        <begin position="1"/>
        <end position="23"/>
    </location>
</feature>
<keyword evidence="4" id="KW-1185">Reference proteome</keyword>
<name>A0A6A5UUJ6_9PLEO</name>